<protein>
    <submittedName>
        <fullName evidence="1">Uncharacterized protein</fullName>
    </submittedName>
</protein>
<dbReference type="EMBL" id="GBRH01255353">
    <property type="protein sequence ID" value="JAD42542.1"/>
    <property type="molecule type" value="Transcribed_RNA"/>
</dbReference>
<organism evidence="1">
    <name type="scientific">Arundo donax</name>
    <name type="common">Giant reed</name>
    <name type="synonym">Donax arundinaceus</name>
    <dbReference type="NCBI Taxonomy" id="35708"/>
    <lineage>
        <taxon>Eukaryota</taxon>
        <taxon>Viridiplantae</taxon>
        <taxon>Streptophyta</taxon>
        <taxon>Embryophyta</taxon>
        <taxon>Tracheophyta</taxon>
        <taxon>Spermatophyta</taxon>
        <taxon>Magnoliopsida</taxon>
        <taxon>Liliopsida</taxon>
        <taxon>Poales</taxon>
        <taxon>Poaceae</taxon>
        <taxon>PACMAD clade</taxon>
        <taxon>Arundinoideae</taxon>
        <taxon>Arundineae</taxon>
        <taxon>Arundo</taxon>
    </lineage>
</organism>
<reference evidence="1" key="2">
    <citation type="journal article" date="2015" name="Data Brief">
        <title>Shoot transcriptome of the giant reed, Arundo donax.</title>
        <authorList>
            <person name="Barrero R.A."/>
            <person name="Guerrero F.D."/>
            <person name="Moolhuijzen P."/>
            <person name="Goolsby J.A."/>
            <person name="Tidwell J."/>
            <person name="Bellgard S.E."/>
            <person name="Bellgard M.I."/>
        </authorList>
    </citation>
    <scope>NUCLEOTIDE SEQUENCE</scope>
    <source>
        <tissue evidence="1">Shoot tissue taken approximately 20 cm above the soil surface</tissue>
    </source>
</reference>
<proteinExistence type="predicted"/>
<reference evidence="1" key="1">
    <citation type="submission" date="2014-09" db="EMBL/GenBank/DDBJ databases">
        <authorList>
            <person name="Magalhaes I.L.F."/>
            <person name="Oliveira U."/>
            <person name="Santos F.R."/>
            <person name="Vidigal T.H.D.A."/>
            <person name="Brescovit A.D."/>
            <person name="Santos A.J."/>
        </authorList>
    </citation>
    <scope>NUCLEOTIDE SEQUENCE</scope>
    <source>
        <tissue evidence="1">Shoot tissue taken approximately 20 cm above the soil surface</tissue>
    </source>
</reference>
<name>A0A0A9A681_ARUDO</name>
<sequence length="16" mass="1958">MLQENKRKKLPCSDMH</sequence>
<accession>A0A0A9A681</accession>
<evidence type="ECO:0000313" key="1">
    <source>
        <dbReference type="EMBL" id="JAD42542.1"/>
    </source>
</evidence>
<dbReference type="AlphaFoldDB" id="A0A0A9A681"/>